<organism evidence="1 2">
    <name type="scientific">Atlanticothrix silvestris CENA357</name>
    <dbReference type="NCBI Taxonomy" id="1725252"/>
    <lineage>
        <taxon>Bacteria</taxon>
        <taxon>Bacillati</taxon>
        <taxon>Cyanobacteriota</taxon>
        <taxon>Cyanophyceae</taxon>
        <taxon>Nostocales</taxon>
        <taxon>Nodulariaceae</taxon>
        <taxon>Atlanticothrix</taxon>
        <taxon>Atlanticothrix silvestris</taxon>
    </lineage>
</organism>
<sequence>MVQIKVYGLAEKLNSIKTELAKIIHSSIIEVLQLPHDKRFQRFFPLDKTDFYYPSDRSENYLIIEISMFEGRTLETKKRLIYGLIKNINQNLNIAVNDIEITIFETSPANWGIRGLTGDELNLNYKVDV</sequence>
<dbReference type="PANTHER" id="PTHR38460">
    <property type="entry name" value="TAUTOMERASE YOLI-RELATED"/>
    <property type="match status" value="1"/>
</dbReference>
<accession>A0A8J7L271</accession>
<dbReference type="AlphaFoldDB" id="A0A8J7L271"/>
<protein>
    <submittedName>
        <fullName evidence="1">Tautomerase family protein</fullName>
    </submittedName>
</protein>
<comment type="caution">
    <text evidence="1">The sequence shown here is derived from an EMBL/GenBank/DDBJ whole genome shotgun (WGS) entry which is preliminary data.</text>
</comment>
<dbReference type="SUPFAM" id="SSF55331">
    <property type="entry name" value="Tautomerase/MIF"/>
    <property type="match status" value="1"/>
</dbReference>
<dbReference type="Gene3D" id="3.30.429.10">
    <property type="entry name" value="Macrophage Migration Inhibitory Factor"/>
    <property type="match status" value="1"/>
</dbReference>
<gene>
    <name evidence="1" type="ORF">I8751_11440</name>
</gene>
<dbReference type="RefSeq" id="WP_214439265.1">
    <property type="nucleotide sequence ID" value="NZ_JAECZB010000022.1"/>
</dbReference>
<reference evidence="1 2" key="1">
    <citation type="journal article" date="2021" name="Int. J. Syst. Evol. Microbiol.">
        <title>Amazonocrinis nigriterrae gen. nov., sp. nov., Atlanticothrix silvestris gen. nov., sp. nov. and Dendronalium phyllosphericum gen. nov., sp. nov., nostocacean cyanobacteria from Brazilian environments.</title>
        <authorList>
            <person name="Alvarenga D.O."/>
            <person name="Andreote A.P.D."/>
            <person name="Branco L.H.Z."/>
            <person name="Delbaje E."/>
            <person name="Cruz R.B."/>
            <person name="Varani A.M."/>
            <person name="Fiore M.F."/>
        </authorList>
    </citation>
    <scope>NUCLEOTIDE SEQUENCE [LARGE SCALE GENOMIC DNA]</scope>
    <source>
        <strain evidence="1 2">CENA357</strain>
    </source>
</reference>
<proteinExistence type="predicted"/>
<evidence type="ECO:0000313" key="1">
    <source>
        <dbReference type="EMBL" id="MBH8552969.1"/>
    </source>
</evidence>
<dbReference type="InterPro" id="IPR014347">
    <property type="entry name" value="Tautomerase/MIF_sf"/>
</dbReference>
<name>A0A8J7L271_9CYAN</name>
<evidence type="ECO:0000313" key="2">
    <source>
        <dbReference type="Proteomes" id="UP000599391"/>
    </source>
</evidence>
<dbReference type="EMBL" id="JAECZB010000022">
    <property type="protein sequence ID" value="MBH8552969.1"/>
    <property type="molecule type" value="Genomic_DNA"/>
</dbReference>
<dbReference type="PANTHER" id="PTHR38460:SF1">
    <property type="entry name" value="TAUTOMERASE YOLI-RELATED"/>
    <property type="match status" value="1"/>
</dbReference>
<dbReference type="Pfam" id="PF14552">
    <property type="entry name" value="Tautomerase_2"/>
    <property type="match status" value="1"/>
</dbReference>
<dbReference type="Proteomes" id="UP000599391">
    <property type="component" value="Unassembled WGS sequence"/>
</dbReference>
<keyword evidence="2" id="KW-1185">Reference proteome</keyword>
<dbReference type="InterPro" id="IPR037479">
    <property type="entry name" value="Tauto_MSAD"/>
</dbReference>